<protein>
    <submittedName>
        <fullName evidence="2">AraC family transcriptional regulator</fullName>
    </submittedName>
</protein>
<dbReference type="OrthoDB" id="795001at2"/>
<dbReference type="Proteomes" id="UP000290624">
    <property type="component" value="Unassembled WGS sequence"/>
</dbReference>
<accession>A0A4V1Q7J1</accession>
<evidence type="ECO:0000259" key="1">
    <source>
        <dbReference type="SMART" id="SM00871"/>
    </source>
</evidence>
<feature type="domain" description="AraC effector-binding" evidence="1">
    <location>
        <begin position="13"/>
        <end position="169"/>
    </location>
</feature>
<dbReference type="SMART" id="SM00871">
    <property type="entry name" value="AraC_E_bind"/>
    <property type="match status" value="1"/>
</dbReference>
<dbReference type="InterPro" id="IPR011256">
    <property type="entry name" value="Reg_factor_effector_dom_sf"/>
</dbReference>
<dbReference type="SUPFAM" id="SSF55136">
    <property type="entry name" value="Probable bacterial effector-binding domain"/>
    <property type="match status" value="1"/>
</dbReference>
<dbReference type="InterPro" id="IPR010499">
    <property type="entry name" value="AraC_E-bd"/>
</dbReference>
<dbReference type="Pfam" id="PF06445">
    <property type="entry name" value="GyrI-like"/>
    <property type="match status" value="1"/>
</dbReference>
<keyword evidence="3" id="KW-1185">Reference proteome</keyword>
<evidence type="ECO:0000313" key="2">
    <source>
        <dbReference type="EMBL" id="RXW32768.1"/>
    </source>
</evidence>
<comment type="caution">
    <text evidence="2">The sequence shown here is derived from an EMBL/GenBank/DDBJ whole genome shotgun (WGS) entry which is preliminary data.</text>
</comment>
<dbReference type="RefSeq" id="WP_129458380.1">
    <property type="nucleotide sequence ID" value="NZ_PPCV01000003.1"/>
</dbReference>
<dbReference type="InterPro" id="IPR029442">
    <property type="entry name" value="GyrI-like"/>
</dbReference>
<organism evidence="2 3">
    <name type="scientific">Propioniciclava flava</name>
    <dbReference type="NCBI Taxonomy" id="2072026"/>
    <lineage>
        <taxon>Bacteria</taxon>
        <taxon>Bacillati</taxon>
        <taxon>Actinomycetota</taxon>
        <taxon>Actinomycetes</taxon>
        <taxon>Propionibacteriales</taxon>
        <taxon>Propionibacteriaceae</taxon>
        <taxon>Propioniciclava</taxon>
    </lineage>
</organism>
<dbReference type="EMBL" id="PPCV01000003">
    <property type="protein sequence ID" value="RXW32768.1"/>
    <property type="molecule type" value="Genomic_DNA"/>
</dbReference>
<sequence length="169" mass="17954">MSELYLLHPEPRAAMVVVQVPEVPTAVVSVVDYPLDEMSTLFDRGFSALFPALAAAGITPVGPAFSLHHRMPTATGDFEIGVPVDRVLPEPIDADGVRIEPSVLPGGDVATVSHVGAYDALGEAWGGLMASVIADGREPAFPFWEVYVTEPSPDADPATLRTDLYTRLA</sequence>
<evidence type="ECO:0000313" key="3">
    <source>
        <dbReference type="Proteomes" id="UP000290624"/>
    </source>
</evidence>
<proteinExistence type="predicted"/>
<dbReference type="AlphaFoldDB" id="A0A4V1Q7J1"/>
<name>A0A4V1Q7J1_9ACTN</name>
<dbReference type="Gene3D" id="3.20.80.10">
    <property type="entry name" value="Regulatory factor, effector binding domain"/>
    <property type="match status" value="1"/>
</dbReference>
<reference evidence="2 3" key="1">
    <citation type="submission" date="2018-01" db="EMBL/GenBank/DDBJ databases">
        <title>Lactibacter flavus gen. nov., sp. nov., a novel bacterium of the family Propionibacteriaceae isolated from raw milk and dairy products.</title>
        <authorList>
            <person name="Wenning M."/>
            <person name="Breitenwieser F."/>
            <person name="Huptas C."/>
            <person name="von Neubeck M."/>
            <person name="Busse H.-J."/>
            <person name="Scherer S."/>
        </authorList>
    </citation>
    <scope>NUCLEOTIDE SEQUENCE [LARGE SCALE GENOMIC DNA]</scope>
    <source>
        <strain evidence="2 3">VG341</strain>
    </source>
</reference>
<gene>
    <name evidence="2" type="ORF">C1706_06415</name>
</gene>